<reference evidence="1" key="1">
    <citation type="submission" date="2012-09" db="EMBL/GenBank/DDBJ databases">
        <authorList>
            <person name="Martin A.A."/>
        </authorList>
    </citation>
    <scope>NUCLEOTIDE SEQUENCE</scope>
</reference>
<dbReference type="Proteomes" id="UP000035642">
    <property type="component" value="Unassembled WGS sequence"/>
</dbReference>
<sequence>MFHLTGLPLFQNVGPRAYILQQRAECKGTKVYDIDNVQDMEQCREACRRFDCAGVNLFQLDEFVFKCEILNYISHLSPATGAACYYASDVWSYGGKYNLER</sequence>
<reference evidence="2" key="2">
    <citation type="submission" date="2017-02" db="UniProtKB">
        <authorList>
            <consortium name="WormBaseParasite"/>
        </authorList>
    </citation>
    <scope>IDENTIFICATION</scope>
</reference>
<dbReference type="WBParaSite" id="ACAC_0001429601-mRNA-1">
    <property type="protein sequence ID" value="ACAC_0001429601-mRNA-1"/>
    <property type="gene ID" value="ACAC_0001429601"/>
</dbReference>
<proteinExistence type="predicted"/>
<evidence type="ECO:0000313" key="2">
    <source>
        <dbReference type="WBParaSite" id="ACAC_0001429601-mRNA-1"/>
    </source>
</evidence>
<evidence type="ECO:0000313" key="1">
    <source>
        <dbReference type="Proteomes" id="UP000035642"/>
    </source>
</evidence>
<name>A0A0K0DRA7_ANGCA</name>
<accession>A0A0K0DRA7</accession>
<dbReference type="AlphaFoldDB" id="A0A0K0DRA7"/>
<organism evidence="1 2">
    <name type="scientific">Angiostrongylus cantonensis</name>
    <name type="common">Rat lungworm</name>
    <dbReference type="NCBI Taxonomy" id="6313"/>
    <lineage>
        <taxon>Eukaryota</taxon>
        <taxon>Metazoa</taxon>
        <taxon>Ecdysozoa</taxon>
        <taxon>Nematoda</taxon>
        <taxon>Chromadorea</taxon>
        <taxon>Rhabditida</taxon>
        <taxon>Rhabditina</taxon>
        <taxon>Rhabditomorpha</taxon>
        <taxon>Strongyloidea</taxon>
        <taxon>Metastrongylidae</taxon>
        <taxon>Angiostrongylus</taxon>
    </lineage>
</organism>
<protein>
    <submittedName>
        <fullName evidence="2">Apple domain-containing protein</fullName>
    </submittedName>
</protein>
<keyword evidence="1" id="KW-1185">Reference proteome</keyword>